<dbReference type="EMBL" id="CAKASE010000043">
    <property type="protein sequence ID" value="CAG9558647.1"/>
    <property type="molecule type" value="Genomic_DNA"/>
</dbReference>
<protein>
    <submittedName>
        <fullName evidence="1">(African queen) hypothetical protein</fullName>
    </submittedName>
</protein>
<comment type="caution">
    <text evidence="1">The sequence shown here is derived from an EMBL/GenBank/DDBJ whole genome shotgun (WGS) entry which is preliminary data.</text>
</comment>
<gene>
    <name evidence="1" type="ORF">DCHRY22_LOCUS692</name>
</gene>
<proteinExistence type="predicted"/>
<sequence>MSPKSTLSVTHLLTLQSPVSKRSLRRRPRLRSVVVCQWLPCCMYLCVFRLLVRWRTGVVPTSTQNAAALCSIRLYVCAEEVLACLNPPPPTYHFPTPPRSELSPIFSTISIELKHRYGK</sequence>
<organism evidence="1 2">
    <name type="scientific">Danaus chrysippus</name>
    <name type="common">African queen</name>
    <dbReference type="NCBI Taxonomy" id="151541"/>
    <lineage>
        <taxon>Eukaryota</taxon>
        <taxon>Metazoa</taxon>
        <taxon>Ecdysozoa</taxon>
        <taxon>Arthropoda</taxon>
        <taxon>Hexapoda</taxon>
        <taxon>Insecta</taxon>
        <taxon>Pterygota</taxon>
        <taxon>Neoptera</taxon>
        <taxon>Endopterygota</taxon>
        <taxon>Lepidoptera</taxon>
        <taxon>Glossata</taxon>
        <taxon>Ditrysia</taxon>
        <taxon>Papilionoidea</taxon>
        <taxon>Nymphalidae</taxon>
        <taxon>Danainae</taxon>
        <taxon>Danaini</taxon>
        <taxon>Danaina</taxon>
        <taxon>Danaus</taxon>
        <taxon>Anosia</taxon>
    </lineage>
</organism>
<evidence type="ECO:0000313" key="2">
    <source>
        <dbReference type="Proteomes" id="UP000789524"/>
    </source>
</evidence>
<dbReference type="AlphaFoldDB" id="A0A8J2Q810"/>
<reference evidence="1" key="1">
    <citation type="submission" date="2021-09" db="EMBL/GenBank/DDBJ databases">
        <authorList>
            <person name="Martin H S."/>
        </authorList>
    </citation>
    <scope>NUCLEOTIDE SEQUENCE</scope>
</reference>
<keyword evidence="2" id="KW-1185">Reference proteome</keyword>
<accession>A0A8J2Q810</accession>
<dbReference type="Proteomes" id="UP000789524">
    <property type="component" value="Unassembled WGS sequence"/>
</dbReference>
<name>A0A8J2Q810_9NEOP</name>
<evidence type="ECO:0000313" key="1">
    <source>
        <dbReference type="EMBL" id="CAG9558647.1"/>
    </source>
</evidence>